<dbReference type="InterPro" id="IPR036259">
    <property type="entry name" value="MFS_trans_sf"/>
</dbReference>
<comment type="caution">
    <text evidence="8">The sequence shown here is derived from an EMBL/GenBank/DDBJ whole genome shotgun (WGS) entry which is preliminary data.</text>
</comment>
<feature type="domain" description="Major facilitator superfamily (MFS) profile" evidence="7">
    <location>
        <begin position="57"/>
        <end position="248"/>
    </location>
</feature>
<dbReference type="Gene3D" id="1.20.1250.20">
    <property type="entry name" value="MFS general substrate transporter like domains"/>
    <property type="match status" value="1"/>
</dbReference>
<dbReference type="EMBL" id="JAGMUX010000009">
    <property type="protein sequence ID" value="KAH7248644.1"/>
    <property type="molecule type" value="Genomic_DNA"/>
</dbReference>
<proteinExistence type="predicted"/>
<dbReference type="InterPro" id="IPR020846">
    <property type="entry name" value="MFS_dom"/>
</dbReference>
<name>A0A9P9GZZ4_FUSRE</name>
<evidence type="ECO:0000256" key="3">
    <source>
        <dbReference type="ARBA" id="ARBA00022989"/>
    </source>
</evidence>
<keyword evidence="9" id="KW-1185">Reference proteome</keyword>
<feature type="transmembrane region" description="Helical" evidence="6">
    <location>
        <begin position="136"/>
        <end position="164"/>
    </location>
</feature>
<sequence>MPKDHKAPAPTPPTGDPAEDLPASQEHGRSILQTVLHASLDQFCLFCFMLFDHNMCLAAVVFLISTFRGISLRALAQYAPSRLDWKLSRTNTLISEVALVNLVLFFFIMPALLRIVSKYLKPTPQVLNLVIVRVSLSLLFVGSILLAFATNSAFLIAATMVYGLGFGARSTLLSLVTSWIDPKRAGTLFSAVFLVEQIGMLGGEPLVQNVLGISFGLQDPWKGLPFSCTAAFYLISLVCVFLIKIHQE</sequence>
<feature type="transmembrane region" description="Helical" evidence="6">
    <location>
        <begin position="223"/>
        <end position="243"/>
    </location>
</feature>
<reference evidence="8" key="1">
    <citation type="journal article" date="2021" name="Nat. Commun.">
        <title>Genetic determinants of endophytism in the Arabidopsis root mycobiome.</title>
        <authorList>
            <person name="Mesny F."/>
            <person name="Miyauchi S."/>
            <person name="Thiergart T."/>
            <person name="Pickel B."/>
            <person name="Atanasova L."/>
            <person name="Karlsson M."/>
            <person name="Huettel B."/>
            <person name="Barry K.W."/>
            <person name="Haridas S."/>
            <person name="Chen C."/>
            <person name="Bauer D."/>
            <person name="Andreopoulos W."/>
            <person name="Pangilinan J."/>
            <person name="LaButti K."/>
            <person name="Riley R."/>
            <person name="Lipzen A."/>
            <person name="Clum A."/>
            <person name="Drula E."/>
            <person name="Henrissat B."/>
            <person name="Kohler A."/>
            <person name="Grigoriev I.V."/>
            <person name="Martin F.M."/>
            <person name="Hacquard S."/>
        </authorList>
    </citation>
    <scope>NUCLEOTIDE SEQUENCE</scope>
    <source>
        <strain evidence="8">MPI-CAGE-AT-0023</strain>
    </source>
</reference>
<keyword evidence="4 6" id="KW-0472">Membrane</keyword>
<dbReference type="RefSeq" id="XP_046048439.1">
    <property type="nucleotide sequence ID" value="XM_046185963.1"/>
</dbReference>
<dbReference type="Proteomes" id="UP000720189">
    <property type="component" value="Unassembled WGS sequence"/>
</dbReference>
<dbReference type="PROSITE" id="PS50850">
    <property type="entry name" value="MFS"/>
    <property type="match status" value="1"/>
</dbReference>
<evidence type="ECO:0000256" key="1">
    <source>
        <dbReference type="ARBA" id="ARBA00004141"/>
    </source>
</evidence>
<dbReference type="SUPFAM" id="SSF103473">
    <property type="entry name" value="MFS general substrate transporter"/>
    <property type="match status" value="1"/>
</dbReference>
<keyword evidence="2 6" id="KW-0812">Transmembrane</keyword>
<evidence type="ECO:0000259" key="7">
    <source>
        <dbReference type="PROSITE" id="PS50850"/>
    </source>
</evidence>
<dbReference type="OrthoDB" id="194139at2759"/>
<dbReference type="PANTHER" id="PTHR23507">
    <property type="entry name" value="ZGC:174356"/>
    <property type="match status" value="1"/>
</dbReference>
<dbReference type="AlphaFoldDB" id="A0A9P9GZZ4"/>
<evidence type="ECO:0000256" key="6">
    <source>
        <dbReference type="SAM" id="Phobius"/>
    </source>
</evidence>
<protein>
    <recommendedName>
        <fullName evidence="7">Major facilitator superfamily (MFS) profile domain-containing protein</fullName>
    </recommendedName>
</protein>
<evidence type="ECO:0000256" key="2">
    <source>
        <dbReference type="ARBA" id="ARBA00022692"/>
    </source>
</evidence>
<evidence type="ECO:0000313" key="8">
    <source>
        <dbReference type="EMBL" id="KAH7248644.1"/>
    </source>
</evidence>
<feature type="transmembrane region" description="Helical" evidence="6">
    <location>
        <begin position="57"/>
        <end position="76"/>
    </location>
</feature>
<evidence type="ECO:0000256" key="5">
    <source>
        <dbReference type="SAM" id="MobiDB-lite"/>
    </source>
</evidence>
<accession>A0A9P9GZZ4</accession>
<feature type="region of interest" description="Disordered" evidence="5">
    <location>
        <begin position="1"/>
        <end position="23"/>
    </location>
</feature>
<evidence type="ECO:0000256" key="4">
    <source>
        <dbReference type="ARBA" id="ARBA00023136"/>
    </source>
</evidence>
<organism evidence="8 9">
    <name type="scientific">Fusarium redolens</name>
    <dbReference type="NCBI Taxonomy" id="48865"/>
    <lineage>
        <taxon>Eukaryota</taxon>
        <taxon>Fungi</taxon>
        <taxon>Dikarya</taxon>
        <taxon>Ascomycota</taxon>
        <taxon>Pezizomycotina</taxon>
        <taxon>Sordariomycetes</taxon>
        <taxon>Hypocreomycetidae</taxon>
        <taxon>Hypocreales</taxon>
        <taxon>Nectriaceae</taxon>
        <taxon>Fusarium</taxon>
        <taxon>Fusarium redolens species complex</taxon>
    </lineage>
</organism>
<dbReference type="PANTHER" id="PTHR23507:SF1">
    <property type="entry name" value="FI18259P1-RELATED"/>
    <property type="match status" value="1"/>
</dbReference>
<dbReference type="GeneID" id="70215917"/>
<evidence type="ECO:0000313" key="9">
    <source>
        <dbReference type="Proteomes" id="UP000720189"/>
    </source>
</evidence>
<dbReference type="GO" id="GO:0016020">
    <property type="term" value="C:membrane"/>
    <property type="evidence" value="ECO:0007669"/>
    <property type="project" value="UniProtKB-SubCell"/>
</dbReference>
<gene>
    <name evidence="8" type="ORF">BKA55DRAFT_381426</name>
</gene>
<feature type="transmembrane region" description="Helical" evidence="6">
    <location>
        <begin position="97"/>
        <end position="116"/>
    </location>
</feature>
<comment type="subcellular location">
    <subcellularLocation>
        <location evidence="1">Membrane</location>
        <topology evidence="1">Multi-pass membrane protein</topology>
    </subcellularLocation>
</comment>
<keyword evidence="3 6" id="KW-1133">Transmembrane helix</keyword>
<dbReference type="GO" id="GO:0022857">
    <property type="term" value="F:transmembrane transporter activity"/>
    <property type="evidence" value="ECO:0007669"/>
    <property type="project" value="InterPro"/>
</dbReference>